<evidence type="ECO:0000313" key="3">
    <source>
        <dbReference type="Proteomes" id="UP000830401"/>
    </source>
</evidence>
<feature type="chain" id="PRO_5045975029" description="Lipocalin-like domain-containing protein" evidence="1">
    <location>
        <begin position="26"/>
        <end position="126"/>
    </location>
</feature>
<keyword evidence="1" id="KW-0732">Signal</keyword>
<feature type="signal peptide" evidence="1">
    <location>
        <begin position="1"/>
        <end position="25"/>
    </location>
</feature>
<name>A0ABY4GB66_9BACT</name>
<gene>
    <name evidence="2" type="ORF">MUN86_09245</name>
</gene>
<dbReference type="Proteomes" id="UP000830401">
    <property type="component" value="Chromosome"/>
</dbReference>
<sequence>MKTSLISRLSLVCLMLMLSATMAMAQKVVYSEAPMVAKSGYWSLVTDQSDRSHTVVQFYNDQHELLYEERLDGLCLNPCKSRAAHRRVAKMLGATLQQVQRMQSNSMVSTKLVALNRHTLREYATR</sequence>
<dbReference type="RefSeq" id="WP_245124481.1">
    <property type="nucleotide sequence ID" value="NZ_CP095061.1"/>
</dbReference>
<accession>A0ABY4GB66</accession>
<protein>
    <recommendedName>
        <fullName evidence="4">Lipocalin-like domain-containing protein</fullName>
    </recommendedName>
</protein>
<proteinExistence type="predicted"/>
<evidence type="ECO:0000256" key="1">
    <source>
        <dbReference type="SAM" id="SignalP"/>
    </source>
</evidence>
<dbReference type="EMBL" id="CP095061">
    <property type="protein sequence ID" value="UOQ68015.1"/>
    <property type="molecule type" value="Genomic_DNA"/>
</dbReference>
<organism evidence="2 3">
    <name type="scientific">Hymenobacter volaticus</name>
    <dbReference type="NCBI Taxonomy" id="2932254"/>
    <lineage>
        <taxon>Bacteria</taxon>
        <taxon>Pseudomonadati</taxon>
        <taxon>Bacteroidota</taxon>
        <taxon>Cytophagia</taxon>
        <taxon>Cytophagales</taxon>
        <taxon>Hymenobacteraceae</taxon>
        <taxon>Hymenobacter</taxon>
    </lineage>
</organism>
<keyword evidence="3" id="KW-1185">Reference proteome</keyword>
<evidence type="ECO:0008006" key="4">
    <source>
        <dbReference type="Google" id="ProtNLM"/>
    </source>
</evidence>
<evidence type="ECO:0000313" key="2">
    <source>
        <dbReference type="EMBL" id="UOQ68015.1"/>
    </source>
</evidence>
<reference evidence="2" key="1">
    <citation type="submission" date="2022-04" db="EMBL/GenBank/DDBJ databases">
        <title>Hymenobacter sp. isolated from the air.</title>
        <authorList>
            <person name="Won M."/>
            <person name="Lee C.-M."/>
            <person name="Woen H.-Y."/>
            <person name="Kwon S.-W."/>
        </authorList>
    </citation>
    <scope>NUCLEOTIDE SEQUENCE</scope>
    <source>
        <strain evidence="2">5420S-77</strain>
    </source>
</reference>